<feature type="signal peptide" evidence="2">
    <location>
        <begin position="1"/>
        <end position="21"/>
    </location>
</feature>
<dbReference type="Proteomes" id="UP000284219">
    <property type="component" value="Unassembled WGS sequence"/>
</dbReference>
<sequence>MKLIGACILLFSATMLGFHTATRYAKRPQQIRELGIALQLLETEICYGATALPLALDYVSKRARGEVGRLFQQAAQRLLAEDGRSTAECWEQAVEQVWSSMTMKKAEKEIMLHLGSVLGKSEKEDQRKHIRLTLMNLQQEEMVARDEQQKYEKMCRSLGILGGILAVILMY</sequence>
<reference evidence="3 4" key="1">
    <citation type="submission" date="2016-08" db="EMBL/GenBank/DDBJ databases">
        <title>Novel Firmicute Genomes.</title>
        <authorList>
            <person name="Poppleton D.I."/>
            <person name="Gribaldo S."/>
        </authorList>
    </citation>
    <scope>NUCLEOTIDE SEQUENCE [LARGE SCALE GENOMIC DNA]</scope>
    <source>
        <strain evidence="3 4">RAOx-1</strain>
    </source>
</reference>
<evidence type="ECO:0000313" key="4">
    <source>
        <dbReference type="Proteomes" id="UP000284219"/>
    </source>
</evidence>
<keyword evidence="4" id="KW-1185">Reference proteome</keyword>
<gene>
    <name evidence="3" type="ORF">BEP19_01095</name>
</gene>
<name>A0A419SMP6_9BACL</name>
<dbReference type="OrthoDB" id="1957909at2"/>
<comment type="caution">
    <text evidence="3">The sequence shown here is derived from an EMBL/GenBank/DDBJ whole genome shotgun (WGS) entry which is preliminary data.</text>
</comment>
<keyword evidence="1" id="KW-0175">Coiled coil</keyword>
<accession>A0A419SMP6</accession>
<evidence type="ECO:0000256" key="1">
    <source>
        <dbReference type="SAM" id="Coils"/>
    </source>
</evidence>
<dbReference type="RefSeq" id="WP_120188239.1">
    <property type="nucleotide sequence ID" value="NZ_MCHY01000006.1"/>
</dbReference>
<dbReference type="EMBL" id="MCHY01000006">
    <property type="protein sequence ID" value="RKD25570.1"/>
    <property type="molecule type" value="Genomic_DNA"/>
</dbReference>
<evidence type="ECO:0000313" key="3">
    <source>
        <dbReference type="EMBL" id="RKD25570.1"/>
    </source>
</evidence>
<protein>
    <submittedName>
        <fullName evidence="3">Stage III sporulation protein AB</fullName>
    </submittedName>
</protein>
<proteinExistence type="predicted"/>
<keyword evidence="2" id="KW-0732">Signal</keyword>
<dbReference type="InterPro" id="IPR014198">
    <property type="entry name" value="Spore_III_AB"/>
</dbReference>
<evidence type="ECO:0000256" key="2">
    <source>
        <dbReference type="SAM" id="SignalP"/>
    </source>
</evidence>
<dbReference type="PIRSF" id="PIRSF021435">
    <property type="entry name" value="SpoIIIAB"/>
    <property type="match status" value="1"/>
</dbReference>
<dbReference type="AlphaFoldDB" id="A0A419SMP6"/>
<organism evidence="3 4">
    <name type="scientific">Ammoniphilus oxalaticus</name>
    <dbReference type="NCBI Taxonomy" id="66863"/>
    <lineage>
        <taxon>Bacteria</taxon>
        <taxon>Bacillati</taxon>
        <taxon>Bacillota</taxon>
        <taxon>Bacilli</taxon>
        <taxon>Bacillales</taxon>
        <taxon>Paenibacillaceae</taxon>
        <taxon>Aneurinibacillus group</taxon>
        <taxon>Ammoniphilus</taxon>
    </lineage>
</organism>
<feature type="coiled-coil region" evidence="1">
    <location>
        <begin position="120"/>
        <end position="154"/>
    </location>
</feature>
<feature type="chain" id="PRO_5039034161" evidence="2">
    <location>
        <begin position="22"/>
        <end position="171"/>
    </location>
</feature>
<dbReference type="NCBIfam" id="TIGR02833">
    <property type="entry name" value="spore_III_AB"/>
    <property type="match status" value="1"/>
</dbReference>
<dbReference type="Pfam" id="PF09548">
    <property type="entry name" value="Spore_III_AB"/>
    <property type="match status" value="1"/>
</dbReference>